<dbReference type="AlphaFoldDB" id="A0A5E7C3B4"/>
<gene>
    <name evidence="1" type="ORF">PS723_02452</name>
</gene>
<dbReference type="EMBL" id="CABVHY010000010">
    <property type="protein sequence ID" value="VVN98540.1"/>
    <property type="molecule type" value="Genomic_DNA"/>
</dbReference>
<protein>
    <submittedName>
        <fullName evidence="1">Uncharacterized protein</fullName>
    </submittedName>
</protein>
<reference evidence="1 2" key="1">
    <citation type="submission" date="2019-09" db="EMBL/GenBank/DDBJ databases">
        <authorList>
            <person name="Chandra G."/>
            <person name="Truman W A."/>
        </authorList>
    </citation>
    <scope>NUCLEOTIDE SEQUENCE [LARGE SCALE GENOMIC DNA]</scope>
    <source>
        <strain evidence="1">PS723</strain>
    </source>
</reference>
<evidence type="ECO:0000313" key="1">
    <source>
        <dbReference type="EMBL" id="VVN98540.1"/>
    </source>
</evidence>
<proteinExistence type="predicted"/>
<dbReference type="RefSeq" id="WP_150803920.1">
    <property type="nucleotide sequence ID" value="NZ_CABVHY010000010.1"/>
</dbReference>
<organism evidence="1 2">
    <name type="scientific">Pseudomonas fluorescens</name>
    <dbReference type="NCBI Taxonomy" id="294"/>
    <lineage>
        <taxon>Bacteria</taxon>
        <taxon>Pseudomonadati</taxon>
        <taxon>Pseudomonadota</taxon>
        <taxon>Gammaproteobacteria</taxon>
        <taxon>Pseudomonadales</taxon>
        <taxon>Pseudomonadaceae</taxon>
        <taxon>Pseudomonas</taxon>
    </lineage>
</organism>
<evidence type="ECO:0000313" key="2">
    <source>
        <dbReference type="Proteomes" id="UP000379480"/>
    </source>
</evidence>
<dbReference type="OrthoDB" id="6827462at2"/>
<sequence length="193" mass="21945">MSAFSVINAFKSRSKSIARQRGQQLSIVREQLSKLAGFSSYHELHRVAETHPEDVRLLRSVFGVSQFNDVVFKTQVLQALERELVPLVIQEKSVPASVTLSMSNLGKVNYVYQVDTGVLLVSVSADCKGLEKFPQGESLHWYSASFRFEVKYRDNRWSLVPNSIGIHLVIDQDETEEDDENFIVEFPPTAFYN</sequence>
<dbReference type="Proteomes" id="UP000379480">
    <property type="component" value="Unassembled WGS sequence"/>
</dbReference>
<accession>A0A5E7C3B4</accession>
<name>A0A5E7C3B4_PSEFL</name>